<protein>
    <submittedName>
        <fullName evidence="9">Carbohydrate ABC transporter permease</fullName>
    </submittedName>
</protein>
<dbReference type="RefSeq" id="WP_117621475.1">
    <property type="nucleotide sequence ID" value="NZ_QSON01000018.1"/>
</dbReference>
<evidence type="ECO:0000259" key="8">
    <source>
        <dbReference type="PROSITE" id="PS50928"/>
    </source>
</evidence>
<dbReference type="Proteomes" id="UP000263014">
    <property type="component" value="Unassembled WGS sequence"/>
</dbReference>
<dbReference type="PANTHER" id="PTHR43744">
    <property type="entry name" value="ABC TRANSPORTER PERMEASE PROTEIN MG189-RELATED-RELATED"/>
    <property type="match status" value="1"/>
</dbReference>
<evidence type="ECO:0000313" key="10">
    <source>
        <dbReference type="Proteomes" id="UP000263014"/>
    </source>
</evidence>
<accession>A0A374NZP1</accession>
<evidence type="ECO:0000256" key="5">
    <source>
        <dbReference type="ARBA" id="ARBA00022989"/>
    </source>
</evidence>
<keyword evidence="6 7" id="KW-0472">Membrane</keyword>
<evidence type="ECO:0000256" key="2">
    <source>
        <dbReference type="ARBA" id="ARBA00022448"/>
    </source>
</evidence>
<comment type="caution">
    <text evidence="9">The sequence shown here is derived from an EMBL/GenBank/DDBJ whole genome shotgun (WGS) entry which is preliminary data.</text>
</comment>
<name>A0A374NZP1_9FIRM</name>
<keyword evidence="3" id="KW-1003">Cell membrane</keyword>
<dbReference type="GO" id="GO:0005886">
    <property type="term" value="C:plasma membrane"/>
    <property type="evidence" value="ECO:0007669"/>
    <property type="project" value="UniProtKB-SubCell"/>
</dbReference>
<evidence type="ECO:0000256" key="4">
    <source>
        <dbReference type="ARBA" id="ARBA00022692"/>
    </source>
</evidence>
<evidence type="ECO:0000256" key="3">
    <source>
        <dbReference type="ARBA" id="ARBA00022475"/>
    </source>
</evidence>
<feature type="transmembrane region" description="Helical" evidence="7">
    <location>
        <begin position="196"/>
        <end position="213"/>
    </location>
</feature>
<dbReference type="Gene3D" id="1.10.3720.10">
    <property type="entry name" value="MetI-like"/>
    <property type="match status" value="1"/>
</dbReference>
<feature type="transmembrane region" description="Helical" evidence="7">
    <location>
        <begin position="113"/>
        <end position="137"/>
    </location>
</feature>
<comment type="similarity">
    <text evidence="7">Belongs to the binding-protein-dependent transport system permease family.</text>
</comment>
<dbReference type="GO" id="GO:0055085">
    <property type="term" value="P:transmembrane transport"/>
    <property type="evidence" value="ECO:0007669"/>
    <property type="project" value="InterPro"/>
</dbReference>
<evidence type="ECO:0000313" key="9">
    <source>
        <dbReference type="EMBL" id="RGI97811.1"/>
    </source>
</evidence>
<dbReference type="EMBL" id="QSON01000018">
    <property type="protein sequence ID" value="RGI97811.1"/>
    <property type="molecule type" value="Genomic_DNA"/>
</dbReference>
<dbReference type="InterPro" id="IPR035906">
    <property type="entry name" value="MetI-like_sf"/>
</dbReference>
<proteinExistence type="inferred from homology"/>
<gene>
    <name evidence="9" type="ORF">DXD79_27000</name>
</gene>
<dbReference type="AlphaFoldDB" id="A0A374NZP1"/>
<organism evidence="9 10">
    <name type="scientific">Hungatella hathewayi</name>
    <dbReference type="NCBI Taxonomy" id="154046"/>
    <lineage>
        <taxon>Bacteria</taxon>
        <taxon>Bacillati</taxon>
        <taxon>Bacillota</taxon>
        <taxon>Clostridia</taxon>
        <taxon>Lachnospirales</taxon>
        <taxon>Lachnospiraceae</taxon>
        <taxon>Hungatella</taxon>
    </lineage>
</organism>
<dbReference type="InterPro" id="IPR000515">
    <property type="entry name" value="MetI-like"/>
</dbReference>
<evidence type="ECO:0000256" key="7">
    <source>
        <dbReference type="RuleBase" id="RU363032"/>
    </source>
</evidence>
<dbReference type="PROSITE" id="PS50928">
    <property type="entry name" value="ABC_TM1"/>
    <property type="match status" value="1"/>
</dbReference>
<reference evidence="9 10" key="1">
    <citation type="submission" date="2018-08" db="EMBL/GenBank/DDBJ databases">
        <title>A genome reference for cultivated species of the human gut microbiota.</title>
        <authorList>
            <person name="Zou Y."/>
            <person name="Xue W."/>
            <person name="Luo G."/>
        </authorList>
    </citation>
    <scope>NUCLEOTIDE SEQUENCE [LARGE SCALE GENOMIC DNA]</scope>
    <source>
        <strain evidence="9 10">TM09-12</strain>
    </source>
</reference>
<feature type="transmembrane region" description="Helical" evidence="7">
    <location>
        <begin position="12"/>
        <end position="36"/>
    </location>
</feature>
<keyword evidence="2 7" id="KW-0813">Transport</keyword>
<feature type="transmembrane region" description="Helical" evidence="7">
    <location>
        <begin position="245"/>
        <end position="268"/>
    </location>
</feature>
<dbReference type="PANTHER" id="PTHR43744:SF12">
    <property type="entry name" value="ABC TRANSPORTER PERMEASE PROTEIN MG189-RELATED"/>
    <property type="match status" value="1"/>
</dbReference>
<feature type="transmembrane region" description="Helical" evidence="7">
    <location>
        <begin position="77"/>
        <end position="101"/>
    </location>
</feature>
<comment type="subcellular location">
    <subcellularLocation>
        <location evidence="1 7">Cell membrane</location>
        <topology evidence="1 7">Multi-pass membrane protein</topology>
    </subcellularLocation>
</comment>
<dbReference type="Pfam" id="PF00528">
    <property type="entry name" value="BPD_transp_1"/>
    <property type="match status" value="1"/>
</dbReference>
<feature type="transmembrane region" description="Helical" evidence="7">
    <location>
        <begin position="143"/>
        <end position="163"/>
    </location>
</feature>
<evidence type="ECO:0000256" key="6">
    <source>
        <dbReference type="ARBA" id="ARBA00023136"/>
    </source>
</evidence>
<keyword evidence="4 7" id="KW-0812">Transmembrane</keyword>
<feature type="domain" description="ABC transmembrane type-1" evidence="8">
    <location>
        <begin position="78"/>
        <end position="268"/>
    </location>
</feature>
<keyword evidence="5 7" id="KW-1133">Transmembrane helix</keyword>
<evidence type="ECO:0000256" key="1">
    <source>
        <dbReference type="ARBA" id="ARBA00004651"/>
    </source>
</evidence>
<dbReference type="CDD" id="cd06261">
    <property type="entry name" value="TM_PBP2"/>
    <property type="match status" value="1"/>
</dbReference>
<sequence>MKRLQLTYRLKKIVLTVVQYIGFAILLVLFIIPFVWMVSTSVKSIGETLTNPPIFIPSDFHFENYVKAWKSGPFLHFFLNSAIITFSSMILQLLLVVPAAYAFARCKFRGKTILFGITMMTLMIPGQLIFMPLFLIFSKMGLINSYVSMILPFSTSAFGIFMLRQSFMQIPEELLEAARLDQASEWQIIRHIMVPMARPTIVTLMLLTFISRWNDYFWPLVMTTNDKVRTLSIGVSMLKNTEGGASWNVLMAGNVILVLPILIVFVCAQRHIIRAFTYTGEK</sequence>
<dbReference type="SUPFAM" id="SSF161098">
    <property type="entry name" value="MetI-like"/>
    <property type="match status" value="1"/>
</dbReference>